<dbReference type="STRING" id="1429083.GCA_001885685_00815"/>
<proteinExistence type="predicted"/>
<evidence type="ECO:0000259" key="2">
    <source>
        <dbReference type="Pfam" id="PF13449"/>
    </source>
</evidence>
<accession>A0A1H7QNF5</accession>
<evidence type="ECO:0000313" key="4">
    <source>
        <dbReference type="Proteomes" id="UP000185766"/>
    </source>
</evidence>
<feature type="domain" description="Phytase-like" evidence="2">
    <location>
        <begin position="41"/>
        <end position="190"/>
    </location>
</feature>
<organism evidence="3 4">
    <name type="scientific">Atopomonas hussainii</name>
    <dbReference type="NCBI Taxonomy" id="1429083"/>
    <lineage>
        <taxon>Bacteria</taxon>
        <taxon>Pseudomonadati</taxon>
        <taxon>Pseudomonadota</taxon>
        <taxon>Gammaproteobacteria</taxon>
        <taxon>Pseudomonadales</taxon>
        <taxon>Pseudomonadaceae</taxon>
        <taxon>Atopomonas</taxon>
    </lineage>
</organism>
<dbReference type="Proteomes" id="UP000185766">
    <property type="component" value="Unassembled WGS sequence"/>
</dbReference>
<evidence type="ECO:0000313" key="3">
    <source>
        <dbReference type="EMBL" id="SEL49571.1"/>
    </source>
</evidence>
<reference evidence="3 4" key="1">
    <citation type="submission" date="2016-10" db="EMBL/GenBank/DDBJ databases">
        <authorList>
            <person name="de Groot N.N."/>
        </authorList>
    </citation>
    <scope>NUCLEOTIDE SEQUENCE [LARGE SCALE GENOMIC DNA]</scope>
    <source>
        <strain evidence="3 4">JCM 19513</strain>
    </source>
</reference>
<dbReference type="InterPro" id="IPR027372">
    <property type="entry name" value="Phytase-like_dom"/>
</dbReference>
<sequence>MRRGLLALALTALALNSHAEEATWPQLQLAKAWPVEGLFGGNLSGVTECRGQLWAISDRVDDAVFRLREDGEVLRAEALMFALPPSPPSPLPFGMRARNWLAAQLRGGELDFEGMDCDQDGNLYLVSESRVAVLKLARNGKAEWLRLPKKLWSQARARGLFQRFNAYAEGLAVSPDGQQLWLAAEREPRGLLSVQNTSKGWQCSSACVLSVDAGTRAAWDGVSAPIALDYTALSLYQQRLFTLERSEHRICRRDTAKGELQRCWGFAETLQDDQYRYNTPYGVAEAMSLDAEGAWVGIDNGDKARLSDGDTRPYLFRFNLPQGGWMAR</sequence>
<dbReference type="EMBL" id="FOAS01000013">
    <property type="protein sequence ID" value="SEL49571.1"/>
    <property type="molecule type" value="Genomic_DNA"/>
</dbReference>
<keyword evidence="1" id="KW-0732">Signal</keyword>
<feature type="signal peptide" evidence="1">
    <location>
        <begin position="1"/>
        <end position="19"/>
    </location>
</feature>
<dbReference type="RefSeq" id="WP_074869305.1">
    <property type="nucleotide sequence ID" value="NZ_FOAS01000013.1"/>
</dbReference>
<name>A0A1H7QNF5_9GAMM</name>
<dbReference type="Pfam" id="PF13449">
    <property type="entry name" value="Phytase-like"/>
    <property type="match status" value="1"/>
</dbReference>
<keyword evidence="4" id="KW-1185">Reference proteome</keyword>
<dbReference type="SUPFAM" id="SSF63825">
    <property type="entry name" value="YWTD domain"/>
    <property type="match status" value="1"/>
</dbReference>
<evidence type="ECO:0000256" key="1">
    <source>
        <dbReference type="SAM" id="SignalP"/>
    </source>
</evidence>
<feature type="chain" id="PRO_5010325560" evidence="1">
    <location>
        <begin position="20"/>
        <end position="328"/>
    </location>
</feature>
<gene>
    <name evidence="3" type="ORF">SAMN05216214_11315</name>
</gene>
<dbReference type="AlphaFoldDB" id="A0A1H7QNF5"/>
<protein>
    <submittedName>
        <fullName evidence="3">Esterase-like activity of phytase</fullName>
    </submittedName>
</protein>